<accession>A0A327KJW9</accession>
<reference evidence="1 2" key="1">
    <citation type="submission" date="2017-07" db="EMBL/GenBank/DDBJ databases">
        <title>Draft Genome Sequences of Select Purple Nonsulfur Bacteria.</title>
        <authorList>
            <person name="Lasarre B."/>
            <person name="Mckinlay J.B."/>
        </authorList>
    </citation>
    <scope>NUCLEOTIDE SEQUENCE [LARGE SCALE GENOMIC DNA]</scope>
    <source>
        <strain evidence="1 2">DSM 11907</strain>
    </source>
</reference>
<proteinExistence type="predicted"/>
<gene>
    <name evidence="1" type="ORF">CH338_14705</name>
</gene>
<comment type="caution">
    <text evidence="1">The sequence shown here is derived from an EMBL/GenBank/DDBJ whole genome shotgun (WGS) entry which is preliminary data.</text>
</comment>
<evidence type="ECO:0008006" key="3">
    <source>
        <dbReference type="Google" id="ProtNLM"/>
    </source>
</evidence>
<keyword evidence="2" id="KW-1185">Reference proteome</keyword>
<evidence type="ECO:0000313" key="1">
    <source>
        <dbReference type="EMBL" id="RAI37863.1"/>
    </source>
</evidence>
<dbReference type="OrthoDB" id="940717at2"/>
<evidence type="ECO:0000313" key="2">
    <source>
        <dbReference type="Proteomes" id="UP000248863"/>
    </source>
</evidence>
<organism evidence="1 2">
    <name type="scientific">Rhodoplanes elegans</name>
    <dbReference type="NCBI Taxonomy" id="29408"/>
    <lineage>
        <taxon>Bacteria</taxon>
        <taxon>Pseudomonadati</taxon>
        <taxon>Pseudomonadota</taxon>
        <taxon>Alphaproteobacteria</taxon>
        <taxon>Hyphomicrobiales</taxon>
        <taxon>Nitrobacteraceae</taxon>
        <taxon>Rhodoplanes</taxon>
    </lineage>
</organism>
<dbReference type="Proteomes" id="UP000248863">
    <property type="component" value="Unassembled WGS sequence"/>
</dbReference>
<name>A0A327KJW9_9BRAD</name>
<dbReference type="AlphaFoldDB" id="A0A327KJW9"/>
<dbReference type="EMBL" id="NPEU01000158">
    <property type="protein sequence ID" value="RAI37863.1"/>
    <property type="molecule type" value="Genomic_DNA"/>
</dbReference>
<sequence>MPEAARLLKIAPLSIRRWLGGYTYRNGDEAVKMPPLWQPQLPAYEDHIELGFRDLIELLMIKGFLDAGLTLITIRNCLEYARECVDDDRPFSTRRFRTDGRTIFLESLRQTGEDEVLDLRKRQYVIRQVIDRTFKDLDLADDIVARWRPFNGKQSIVVDPKRAFGQPIAAEFGIPTVTLADAVVAEGSIPRVCALYDVPASVVSDAVDFEQSLLAA</sequence>
<protein>
    <recommendedName>
        <fullName evidence="3">DUF433 domain-containing protein</fullName>
    </recommendedName>
</protein>